<feature type="region of interest" description="Disordered" evidence="1">
    <location>
        <begin position="47"/>
        <end position="66"/>
    </location>
</feature>
<protein>
    <submittedName>
        <fullName evidence="2">Uncharacterized protein</fullName>
    </submittedName>
</protein>
<keyword evidence="3" id="KW-1185">Reference proteome</keyword>
<dbReference type="AlphaFoldDB" id="A0AAU9CBZ2"/>
<name>A0AAU9CBZ2_9ACTN</name>
<dbReference type="EMBL" id="AP025285">
    <property type="protein sequence ID" value="BDC90235.1"/>
    <property type="molecule type" value="Genomic_DNA"/>
</dbReference>
<organism evidence="2 3">
    <name type="scientific">Leptogranulimonas caecicola</name>
    <dbReference type="NCBI Taxonomy" id="2894156"/>
    <lineage>
        <taxon>Bacteria</taxon>
        <taxon>Bacillati</taxon>
        <taxon>Actinomycetota</taxon>
        <taxon>Coriobacteriia</taxon>
        <taxon>Coriobacteriales</taxon>
        <taxon>Kribbibacteriaceae</taxon>
        <taxon>Leptogranulimonas</taxon>
    </lineage>
</organism>
<dbReference type="RefSeq" id="WP_265591818.1">
    <property type="nucleotide sequence ID" value="NZ_AP025285.1"/>
</dbReference>
<feature type="compositionally biased region" description="Polar residues" evidence="1">
    <location>
        <begin position="56"/>
        <end position="65"/>
    </location>
</feature>
<gene>
    <name evidence="2" type="ORF">ATTO_01070</name>
</gene>
<sequence length="95" mass="10876">MAATPGMPLMDSVQNIVENLDYGFEMQDFPEKSEFIPRLLVRTTQYKSQKQEDLSQSHGHSQDQVTWEGEVLFPNSSRARKFTSPEELQSLLSIV</sequence>
<evidence type="ECO:0000313" key="3">
    <source>
        <dbReference type="Proteomes" id="UP001431186"/>
    </source>
</evidence>
<reference evidence="2" key="1">
    <citation type="submission" date="2021-11" db="EMBL/GenBank/DDBJ databases">
        <title>Complete genome sequence of Atopobiaceae bacterium TOC12.</title>
        <authorList>
            <person name="Morinaga K."/>
            <person name="Kusada H."/>
            <person name="Tamaki H."/>
        </authorList>
    </citation>
    <scope>NUCLEOTIDE SEQUENCE</scope>
    <source>
        <strain evidence="2">TOC12</strain>
    </source>
</reference>
<evidence type="ECO:0000313" key="2">
    <source>
        <dbReference type="EMBL" id="BDC90235.1"/>
    </source>
</evidence>
<dbReference type="Proteomes" id="UP001431186">
    <property type="component" value="Chromosome"/>
</dbReference>
<evidence type="ECO:0000256" key="1">
    <source>
        <dbReference type="SAM" id="MobiDB-lite"/>
    </source>
</evidence>
<accession>A0AAU9CBZ2</accession>
<dbReference type="KEGG" id="lcal:ATTO_01070"/>
<proteinExistence type="predicted"/>